<keyword evidence="3" id="KW-1185">Reference proteome</keyword>
<dbReference type="AlphaFoldDB" id="A0A7Z9BGY4"/>
<evidence type="ECO:0000313" key="2">
    <source>
        <dbReference type="EMBL" id="VXD12850.1"/>
    </source>
</evidence>
<sequence>MINHEFVEAENTRLNVDYYGADFPVDVLVKRMEEGDFIIPGFQRKYVWKDEEASRFIESLLIGLPTPALFLAKDKFSNQYIVIDGQQRLKTLQYFYKESFPDGKIFKLKGVIPAFNNLTYSSLSLSQRRALANAIIHCIIISENYDSIGIYHLFERLNTTGNSLNSQEIRNAIYHGLFSDLIQELSSHETWKQLYKEKEDDRAADQELILRFLALYYDLDKYKGNMVDFLNNFMLKNQNLDVISKAEIKHIFLNPVQFLKNCIGEKVFFHNNKFSTTLFESVMVTVARESTENLECEHFKKFYSSLIDDKNFWSLSRSATTSKQNLLKRLELTREIYKNT</sequence>
<dbReference type="RefSeq" id="WP_197047316.1">
    <property type="nucleotide sequence ID" value="NZ_LR734838.1"/>
</dbReference>
<evidence type="ECO:0000259" key="1">
    <source>
        <dbReference type="Pfam" id="PF03235"/>
    </source>
</evidence>
<comment type="caution">
    <text evidence="2">The sequence shown here is derived from an EMBL/GenBank/DDBJ whole genome shotgun (WGS) entry which is preliminary data.</text>
</comment>
<proteinExistence type="predicted"/>
<protein>
    <recommendedName>
        <fullName evidence="1">GmrSD restriction endonucleases N-terminal domain-containing protein</fullName>
    </recommendedName>
</protein>
<gene>
    <name evidence="2" type="ORF">PL8927_210015</name>
</gene>
<dbReference type="EMBL" id="CZCU02000093">
    <property type="protein sequence ID" value="VXD12850.1"/>
    <property type="molecule type" value="Genomic_DNA"/>
</dbReference>
<dbReference type="PANTHER" id="PTHR39639:SF1">
    <property type="entry name" value="DUF262 DOMAIN-CONTAINING PROTEIN"/>
    <property type="match status" value="1"/>
</dbReference>
<dbReference type="Proteomes" id="UP000184550">
    <property type="component" value="Unassembled WGS sequence"/>
</dbReference>
<accession>A0A7Z9BGY4</accession>
<feature type="domain" description="GmrSD restriction endonucleases N-terminal" evidence="1">
    <location>
        <begin position="28"/>
        <end position="174"/>
    </location>
</feature>
<dbReference type="InterPro" id="IPR004919">
    <property type="entry name" value="GmrSD_N"/>
</dbReference>
<dbReference type="PANTHER" id="PTHR39639">
    <property type="entry name" value="CHROMOSOME 16, WHOLE GENOME SHOTGUN SEQUENCE"/>
    <property type="match status" value="1"/>
</dbReference>
<evidence type="ECO:0000313" key="3">
    <source>
        <dbReference type="Proteomes" id="UP000184550"/>
    </source>
</evidence>
<organism evidence="2 3">
    <name type="scientific">Planktothrix serta PCC 8927</name>
    <dbReference type="NCBI Taxonomy" id="671068"/>
    <lineage>
        <taxon>Bacteria</taxon>
        <taxon>Bacillati</taxon>
        <taxon>Cyanobacteriota</taxon>
        <taxon>Cyanophyceae</taxon>
        <taxon>Oscillatoriophycideae</taxon>
        <taxon>Oscillatoriales</taxon>
        <taxon>Microcoleaceae</taxon>
        <taxon>Planktothrix</taxon>
    </lineage>
</organism>
<name>A0A7Z9BGY4_9CYAN</name>
<dbReference type="Pfam" id="PF03235">
    <property type="entry name" value="GmrSD_N"/>
    <property type="match status" value="1"/>
</dbReference>
<reference evidence="2" key="1">
    <citation type="submission" date="2019-10" db="EMBL/GenBank/DDBJ databases">
        <authorList>
            <consortium name="Genoscope - CEA"/>
            <person name="William W."/>
        </authorList>
    </citation>
    <scope>NUCLEOTIDE SEQUENCE [LARGE SCALE GENOMIC DNA]</scope>
    <source>
        <strain evidence="2">BBR_PRJEB10992</strain>
    </source>
</reference>